<sequence length="270" mass="29867">MPELPEVETTCRGIAPHIVHQRVTRLEVRQSRLRWPIPEQLAQWVEGDEVRCVERRAKYLLLSFSRGQMIVHLGMSGSLRILPQGTVPGKHDHVDLVLASGQLLRLTDPRRFGAVLWQENGTEHSLLAHLGPEPLSEDFTAEYLQTACKGRRTAIKALIMNAQVVVGVGNIYANEALYRAGIDPRRAAGRISAERLSVLVETIKTVLAAAIEQGGTTLRDFVGGDGKPGYFSQVLDVYGRGGQPCNGCGEHLTEIKLGQRSTVFCRRCQR</sequence>
<keyword evidence="5 15" id="KW-0227">DNA damage</keyword>
<evidence type="ECO:0000259" key="16">
    <source>
        <dbReference type="PROSITE" id="PS51066"/>
    </source>
</evidence>
<feature type="binding site" evidence="15">
    <location>
        <position position="91"/>
    </location>
    <ligand>
        <name>DNA</name>
        <dbReference type="ChEBI" id="CHEBI:16991"/>
    </ligand>
</feature>
<dbReference type="EC" id="3.2.2.23" evidence="15"/>
<evidence type="ECO:0000256" key="8">
    <source>
        <dbReference type="ARBA" id="ARBA00022833"/>
    </source>
</evidence>
<keyword evidence="11 15" id="KW-0456">Lyase</keyword>
<comment type="subunit">
    <text evidence="3 15">Monomer.</text>
</comment>
<feature type="binding site" evidence="15">
    <location>
        <position position="151"/>
    </location>
    <ligand>
        <name>DNA</name>
        <dbReference type="ChEBI" id="CHEBI:16991"/>
    </ligand>
</feature>
<dbReference type="OrthoDB" id="9800855at2"/>
<gene>
    <name evidence="15" type="primary">mutM</name>
    <name evidence="15" type="synonym">fpg</name>
    <name evidence="18" type="ORF">SAMN02745729_106155</name>
</gene>
<dbReference type="InterPro" id="IPR010979">
    <property type="entry name" value="Ribosomal_uS13-like_H2TH"/>
</dbReference>
<evidence type="ECO:0000256" key="14">
    <source>
        <dbReference type="ARBA" id="ARBA00044632"/>
    </source>
</evidence>
<dbReference type="RefSeq" id="WP_091826184.1">
    <property type="nucleotide sequence ID" value="NZ_FNRJ01000006.1"/>
</dbReference>
<evidence type="ECO:0000256" key="10">
    <source>
        <dbReference type="ARBA" id="ARBA00023204"/>
    </source>
</evidence>
<dbReference type="NCBIfam" id="NF002211">
    <property type="entry name" value="PRK01103.1"/>
    <property type="match status" value="1"/>
</dbReference>
<keyword evidence="4 15" id="KW-0479">Metal-binding</keyword>
<dbReference type="InterPro" id="IPR035937">
    <property type="entry name" value="FPG_N"/>
</dbReference>
<evidence type="ECO:0000256" key="9">
    <source>
        <dbReference type="ARBA" id="ARBA00023125"/>
    </source>
</evidence>
<evidence type="ECO:0000256" key="15">
    <source>
        <dbReference type="HAMAP-Rule" id="MF_00103"/>
    </source>
</evidence>
<dbReference type="PROSITE" id="PS51068">
    <property type="entry name" value="FPG_CAT"/>
    <property type="match status" value="1"/>
</dbReference>
<feature type="domain" description="FPG-type" evidence="16">
    <location>
        <begin position="236"/>
        <end position="270"/>
    </location>
</feature>
<evidence type="ECO:0000256" key="3">
    <source>
        <dbReference type="ARBA" id="ARBA00011245"/>
    </source>
</evidence>
<dbReference type="SUPFAM" id="SSF46946">
    <property type="entry name" value="S13-like H2TH domain"/>
    <property type="match status" value="1"/>
</dbReference>
<feature type="active site" description="Schiff-base intermediate with DNA" evidence="15">
    <location>
        <position position="2"/>
    </location>
</feature>
<dbReference type="GO" id="GO:0008270">
    <property type="term" value="F:zinc ion binding"/>
    <property type="evidence" value="ECO:0007669"/>
    <property type="project" value="UniProtKB-UniRule"/>
</dbReference>
<feature type="binding site" evidence="15">
    <location>
        <position position="110"/>
    </location>
    <ligand>
        <name>DNA</name>
        <dbReference type="ChEBI" id="CHEBI:16991"/>
    </ligand>
</feature>
<evidence type="ECO:0000313" key="19">
    <source>
        <dbReference type="Proteomes" id="UP000242469"/>
    </source>
</evidence>
<dbReference type="PANTHER" id="PTHR22993">
    <property type="entry name" value="FORMAMIDOPYRIMIDINE-DNA GLYCOSYLASE"/>
    <property type="match status" value="1"/>
</dbReference>
<dbReference type="GO" id="GO:0140078">
    <property type="term" value="F:class I DNA-(apurinic or apyrimidinic site) endonuclease activity"/>
    <property type="evidence" value="ECO:0007669"/>
    <property type="project" value="UniProtKB-EC"/>
</dbReference>
<dbReference type="Gene3D" id="1.10.8.50">
    <property type="match status" value="1"/>
</dbReference>
<comment type="similarity">
    <text evidence="2 15">Belongs to the FPG family.</text>
</comment>
<dbReference type="SMART" id="SM01232">
    <property type="entry name" value="H2TH"/>
    <property type="match status" value="1"/>
</dbReference>
<comment type="function">
    <text evidence="15">Involved in base excision repair of DNA damaged by oxidation or by mutagenic agents. Acts as DNA glycosylase that recognizes and removes damaged bases. Has a preference for oxidized purines, such as 7,8-dihydro-8-oxoguanine (8-oxoG). Has AP (apurinic/apyrimidinic) lyase activity and introduces nicks in the DNA strand. Cleaves the DNA backbone by beta-delta elimination to generate a single-strand break at the site of the removed base with both 3'- and 5'-phosphates.</text>
</comment>
<dbReference type="SUPFAM" id="SSF81624">
    <property type="entry name" value="N-terminal domain of MutM-like DNA repair proteins"/>
    <property type="match status" value="1"/>
</dbReference>
<keyword evidence="10 15" id="KW-0234">DNA repair</keyword>
<evidence type="ECO:0000256" key="7">
    <source>
        <dbReference type="ARBA" id="ARBA00022801"/>
    </source>
</evidence>
<dbReference type="FunFam" id="1.10.8.50:FF:000003">
    <property type="entry name" value="Formamidopyrimidine-DNA glycosylase"/>
    <property type="match status" value="1"/>
</dbReference>
<dbReference type="GO" id="GO:0006284">
    <property type="term" value="P:base-excision repair"/>
    <property type="evidence" value="ECO:0007669"/>
    <property type="project" value="InterPro"/>
</dbReference>
<protein>
    <recommendedName>
        <fullName evidence="15">Formamidopyrimidine-DNA glycosylase</fullName>
        <shortName evidence="15">Fapy-DNA glycosylase</shortName>
        <ecNumber evidence="15">3.2.2.23</ecNumber>
    </recommendedName>
    <alternativeName>
        <fullName evidence="15">DNA-(apurinic or apyrimidinic site) lyase MutM</fullName>
        <shortName evidence="15">AP lyase MutM</shortName>
        <ecNumber evidence="15">4.2.99.18</ecNumber>
    </alternativeName>
</protein>
<evidence type="ECO:0000256" key="4">
    <source>
        <dbReference type="ARBA" id="ARBA00022723"/>
    </source>
</evidence>
<dbReference type="Pfam" id="PF06827">
    <property type="entry name" value="zf-FPG_IleRS"/>
    <property type="match status" value="1"/>
</dbReference>
<keyword evidence="7 15" id="KW-0378">Hydrolase</keyword>
<dbReference type="Pfam" id="PF06831">
    <property type="entry name" value="H2TH"/>
    <property type="match status" value="1"/>
</dbReference>
<dbReference type="GO" id="GO:0003684">
    <property type="term" value="F:damaged DNA binding"/>
    <property type="evidence" value="ECO:0007669"/>
    <property type="project" value="InterPro"/>
</dbReference>
<dbReference type="AlphaFoldDB" id="A0A1H4DLT4"/>
<feature type="active site" description="Proton donor; for beta-elimination activity" evidence="15">
    <location>
        <position position="58"/>
    </location>
</feature>
<dbReference type="HAMAP" id="MF_00103">
    <property type="entry name" value="Fapy_DNA_glycosyl"/>
    <property type="match status" value="1"/>
</dbReference>
<evidence type="ECO:0000256" key="2">
    <source>
        <dbReference type="ARBA" id="ARBA00009409"/>
    </source>
</evidence>
<accession>A0A1H4DLT4</accession>
<dbReference type="InterPro" id="IPR015886">
    <property type="entry name" value="H2TH_FPG"/>
</dbReference>
<dbReference type="Pfam" id="PF01149">
    <property type="entry name" value="Fapy_DNA_glyco"/>
    <property type="match status" value="1"/>
</dbReference>
<dbReference type="PANTHER" id="PTHR22993:SF9">
    <property type="entry name" value="FORMAMIDOPYRIMIDINE-DNA GLYCOSYLASE"/>
    <property type="match status" value="1"/>
</dbReference>
<keyword evidence="13 15" id="KW-0326">Glycosidase</keyword>
<dbReference type="InterPro" id="IPR010663">
    <property type="entry name" value="Znf_FPG/IleRS"/>
</dbReference>
<evidence type="ECO:0000256" key="13">
    <source>
        <dbReference type="ARBA" id="ARBA00023295"/>
    </source>
</evidence>
<dbReference type="PROSITE" id="PS01242">
    <property type="entry name" value="ZF_FPG_1"/>
    <property type="match status" value="1"/>
</dbReference>
<evidence type="ECO:0000256" key="11">
    <source>
        <dbReference type="ARBA" id="ARBA00023239"/>
    </source>
</evidence>
<dbReference type="SMART" id="SM00898">
    <property type="entry name" value="Fapy_DNA_glyco"/>
    <property type="match status" value="1"/>
</dbReference>
<keyword evidence="19" id="KW-1185">Reference proteome</keyword>
<evidence type="ECO:0000259" key="17">
    <source>
        <dbReference type="PROSITE" id="PS51068"/>
    </source>
</evidence>
<reference evidence="19" key="1">
    <citation type="submission" date="2016-10" db="EMBL/GenBank/DDBJ databases">
        <authorList>
            <person name="Varghese N."/>
            <person name="Submissions S."/>
        </authorList>
    </citation>
    <scope>NUCLEOTIDE SEQUENCE [LARGE SCALE GENOMIC DNA]</scope>
    <source>
        <strain evidence="19">DSM 11526</strain>
    </source>
</reference>
<organism evidence="18 19">
    <name type="scientific">Marinobacterium iners DSM 11526</name>
    <dbReference type="NCBI Taxonomy" id="1122198"/>
    <lineage>
        <taxon>Bacteria</taxon>
        <taxon>Pseudomonadati</taxon>
        <taxon>Pseudomonadota</taxon>
        <taxon>Gammaproteobacteria</taxon>
        <taxon>Oceanospirillales</taxon>
        <taxon>Oceanospirillaceae</taxon>
        <taxon>Marinobacterium</taxon>
    </lineage>
</organism>
<dbReference type="NCBIfam" id="TIGR00577">
    <property type="entry name" value="fpg"/>
    <property type="match status" value="1"/>
</dbReference>
<dbReference type="STRING" id="1122198.SAMN02745729_106155"/>
<comment type="cofactor">
    <cofactor evidence="15">
        <name>Zn(2+)</name>
        <dbReference type="ChEBI" id="CHEBI:29105"/>
    </cofactor>
    <text evidence="15">Binds 1 zinc ion per subunit.</text>
</comment>
<dbReference type="EC" id="4.2.99.18" evidence="15"/>
<dbReference type="InterPro" id="IPR020629">
    <property type="entry name" value="FPG_Glyclase"/>
</dbReference>
<dbReference type="CDD" id="cd08966">
    <property type="entry name" value="EcFpg-like_N"/>
    <property type="match status" value="1"/>
</dbReference>
<comment type="catalytic activity">
    <reaction evidence="1 15">
        <text>Hydrolysis of DNA containing ring-opened 7-methylguanine residues, releasing 2,6-diamino-4-hydroxy-5-(N-methyl)formamidopyrimidine.</text>
        <dbReference type="EC" id="3.2.2.23"/>
    </reaction>
</comment>
<feature type="active site" description="Proton donor; for delta-elimination activity" evidence="15">
    <location>
        <position position="260"/>
    </location>
</feature>
<dbReference type="EMBL" id="FNRJ01000006">
    <property type="protein sequence ID" value="SEA73449.1"/>
    <property type="molecule type" value="Genomic_DNA"/>
</dbReference>
<evidence type="ECO:0000256" key="12">
    <source>
        <dbReference type="ARBA" id="ARBA00023268"/>
    </source>
</evidence>
<dbReference type="Gene3D" id="3.20.190.10">
    <property type="entry name" value="MutM-like, N-terminal"/>
    <property type="match status" value="1"/>
</dbReference>
<keyword evidence="12 15" id="KW-0511">Multifunctional enzyme</keyword>
<dbReference type="Proteomes" id="UP000242469">
    <property type="component" value="Unassembled WGS sequence"/>
</dbReference>
<feature type="active site" description="Proton donor" evidence="15">
    <location>
        <position position="3"/>
    </location>
</feature>
<evidence type="ECO:0000256" key="6">
    <source>
        <dbReference type="ARBA" id="ARBA00022771"/>
    </source>
</evidence>
<evidence type="ECO:0000256" key="1">
    <source>
        <dbReference type="ARBA" id="ARBA00001668"/>
    </source>
</evidence>
<dbReference type="FunFam" id="3.20.190.10:FF:000001">
    <property type="entry name" value="Formamidopyrimidine-DNA glycosylase"/>
    <property type="match status" value="1"/>
</dbReference>
<evidence type="ECO:0000256" key="5">
    <source>
        <dbReference type="ARBA" id="ARBA00022763"/>
    </source>
</evidence>
<keyword evidence="8 15" id="KW-0862">Zinc</keyword>
<name>A0A1H4DLT4_9GAMM</name>
<feature type="domain" description="Formamidopyrimidine-DNA glycosylase catalytic" evidence="17">
    <location>
        <begin position="2"/>
        <end position="113"/>
    </location>
</feature>
<keyword evidence="9 15" id="KW-0238">DNA-binding</keyword>
<proteinExistence type="inferred from homology"/>
<evidence type="ECO:0000313" key="18">
    <source>
        <dbReference type="EMBL" id="SEA73449.1"/>
    </source>
</evidence>
<dbReference type="InterPro" id="IPR012319">
    <property type="entry name" value="FPG_cat"/>
</dbReference>
<dbReference type="PROSITE" id="PS51066">
    <property type="entry name" value="ZF_FPG_2"/>
    <property type="match status" value="1"/>
</dbReference>
<dbReference type="InterPro" id="IPR015887">
    <property type="entry name" value="DNA_glyclase_Znf_dom_DNA_BS"/>
</dbReference>
<comment type="catalytic activity">
    <reaction evidence="14 15">
        <text>2'-deoxyribonucleotide-(2'-deoxyribose 5'-phosphate)-2'-deoxyribonucleotide-DNA = a 3'-end 2'-deoxyribonucleotide-(2,3-dehydro-2,3-deoxyribose 5'-phosphate)-DNA + a 5'-end 5'-phospho-2'-deoxyribonucleoside-DNA + H(+)</text>
        <dbReference type="Rhea" id="RHEA:66592"/>
        <dbReference type="Rhea" id="RHEA-COMP:13180"/>
        <dbReference type="Rhea" id="RHEA-COMP:16897"/>
        <dbReference type="Rhea" id="RHEA-COMP:17067"/>
        <dbReference type="ChEBI" id="CHEBI:15378"/>
        <dbReference type="ChEBI" id="CHEBI:136412"/>
        <dbReference type="ChEBI" id="CHEBI:157695"/>
        <dbReference type="ChEBI" id="CHEBI:167181"/>
        <dbReference type="EC" id="4.2.99.18"/>
    </reaction>
</comment>
<dbReference type="InterPro" id="IPR000214">
    <property type="entry name" value="Znf_DNA_glyclase/AP_lyase"/>
</dbReference>
<dbReference type="GO" id="GO:0034039">
    <property type="term" value="F:8-oxo-7,8-dihydroguanine DNA N-glycosylase activity"/>
    <property type="evidence" value="ECO:0007669"/>
    <property type="project" value="TreeGrafter"/>
</dbReference>
<dbReference type="SUPFAM" id="SSF57716">
    <property type="entry name" value="Glucocorticoid receptor-like (DNA-binding domain)"/>
    <property type="match status" value="1"/>
</dbReference>
<keyword evidence="6 15" id="KW-0863">Zinc-finger</keyword>